<dbReference type="SUPFAM" id="SSF81383">
    <property type="entry name" value="F-box domain"/>
    <property type="match status" value="1"/>
</dbReference>
<comment type="caution">
    <text evidence="2">The sequence shown here is derived from an EMBL/GenBank/DDBJ whole genome shotgun (WGS) entry which is preliminary data.</text>
</comment>
<dbReference type="VEuPathDB" id="FungiDB:DD237_001265"/>
<evidence type="ECO:0000313" key="3">
    <source>
        <dbReference type="Proteomes" id="UP000286097"/>
    </source>
</evidence>
<sequence>MLLELTDECKQRIWGFLDVQEMCRMACVARKAEQGVCMELIWQQHYRTLLAKGLEFLQTEWRMLGCRLQRGFASRTLLEEIKSDKVVAVQYYDEDKVVDAIDWKLWYRDTHVVLVRFHATNTGYNQVLNALQALKTERSQLKKAMQNMKASANIDKRTRRTQMNCIRWMNRTHRRQAAISNSIQAQSAAMSKAELAERLQGVENTIQATTRELFQLRKGAIKSLHNLNTQLANGTKMLRDLEVHGT</sequence>
<reference evidence="2 3" key="1">
    <citation type="submission" date="2018-06" db="EMBL/GenBank/DDBJ databases">
        <title>Comparative genomics of downy mildews reveals potential adaptations to biotrophy.</title>
        <authorList>
            <person name="Fletcher K."/>
            <person name="Klosterman S.J."/>
            <person name="Derevnina L."/>
            <person name="Martin F."/>
            <person name="Koike S."/>
            <person name="Reyes Chin-Wo S."/>
            <person name="Mou B."/>
            <person name="Michelmore R."/>
        </authorList>
    </citation>
    <scope>NUCLEOTIDE SEQUENCE [LARGE SCALE GENOMIC DNA]</scope>
    <source>
        <strain evidence="2 3">R13</strain>
    </source>
</reference>
<name>A0A3R7W694_9STRA</name>
<dbReference type="InterPro" id="IPR036047">
    <property type="entry name" value="F-box-like_dom_sf"/>
</dbReference>
<dbReference type="AlphaFoldDB" id="A0A3R7W694"/>
<evidence type="ECO:0000256" key="1">
    <source>
        <dbReference type="SAM" id="Coils"/>
    </source>
</evidence>
<evidence type="ECO:0008006" key="4">
    <source>
        <dbReference type="Google" id="ProtNLM"/>
    </source>
</evidence>
<evidence type="ECO:0000313" key="2">
    <source>
        <dbReference type="EMBL" id="RQM16606.1"/>
    </source>
</evidence>
<dbReference type="Proteomes" id="UP000286097">
    <property type="component" value="Unassembled WGS sequence"/>
</dbReference>
<feature type="coiled-coil region" evidence="1">
    <location>
        <begin position="124"/>
        <end position="151"/>
    </location>
</feature>
<protein>
    <recommendedName>
        <fullName evidence="4">F-box domain-containing protein</fullName>
    </recommendedName>
</protein>
<gene>
    <name evidence="2" type="ORF">DD237_001265</name>
</gene>
<accession>A0A3R7W694</accession>
<dbReference type="EMBL" id="QKXF01000113">
    <property type="protein sequence ID" value="RQM16606.1"/>
    <property type="molecule type" value="Genomic_DNA"/>
</dbReference>
<keyword evidence="1" id="KW-0175">Coiled coil</keyword>
<proteinExistence type="predicted"/>
<organism evidence="2 3">
    <name type="scientific">Peronospora effusa</name>
    <dbReference type="NCBI Taxonomy" id="542832"/>
    <lineage>
        <taxon>Eukaryota</taxon>
        <taxon>Sar</taxon>
        <taxon>Stramenopiles</taxon>
        <taxon>Oomycota</taxon>
        <taxon>Peronosporomycetes</taxon>
        <taxon>Peronosporales</taxon>
        <taxon>Peronosporaceae</taxon>
        <taxon>Peronospora</taxon>
    </lineage>
</organism>